<dbReference type="InterPro" id="IPR021683">
    <property type="entry name" value="DUF3267"/>
</dbReference>
<evidence type="ECO:0000313" key="2">
    <source>
        <dbReference type="EMBL" id="MPM14119.1"/>
    </source>
</evidence>
<evidence type="ECO:0008006" key="3">
    <source>
        <dbReference type="Google" id="ProtNLM"/>
    </source>
</evidence>
<feature type="transmembrane region" description="Helical" evidence="1">
    <location>
        <begin position="23"/>
        <end position="45"/>
    </location>
</feature>
<keyword evidence="1" id="KW-1133">Transmembrane helix</keyword>
<comment type="caution">
    <text evidence="2">The sequence shown here is derived from an EMBL/GenBank/DDBJ whole genome shotgun (WGS) entry which is preliminary data.</text>
</comment>
<feature type="transmembrane region" description="Helical" evidence="1">
    <location>
        <begin position="113"/>
        <end position="135"/>
    </location>
</feature>
<proteinExistence type="predicted"/>
<keyword evidence="1" id="KW-0812">Transmembrane</keyword>
<sequence length="186" mass="20373">MTTLPAGYREVRKIDLMRNKREALIVNVLALGISVAMIMLGFVVGPSFMEFTFSLTSVLLFGVLIVGIVFYMILHELVHGAFMQAFSGERAKYGFTGLYAYAGSTALFGRRQYLVIAFAPVVLLGLALAVLNVAFYETAFWVVYLVQVINISGAAGDIYVGFVISRANNSVLIRDTGTDMTLFSAR</sequence>
<evidence type="ECO:0000256" key="1">
    <source>
        <dbReference type="SAM" id="Phobius"/>
    </source>
</evidence>
<reference evidence="2" key="1">
    <citation type="submission" date="2019-08" db="EMBL/GenBank/DDBJ databases">
        <authorList>
            <person name="Kucharzyk K."/>
            <person name="Murdoch R.W."/>
            <person name="Higgins S."/>
            <person name="Loffler F."/>
        </authorList>
    </citation>
    <scope>NUCLEOTIDE SEQUENCE</scope>
</reference>
<gene>
    <name evidence="2" type="ORF">SDC9_60479</name>
</gene>
<dbReference type="AlphaFoldDB" id="A0A644XDE6"/>
<feature type="transmembrane region" description="Helical" evidence="1">
    <location>
        <begin position="51"/>
        <end position="74"/>
    </location>
</feature>
<protein>
    <recommendedName>
        <fullName evidence="3">Zincin peptidase</fullName>
    </recommendedName>
</protein>
<feature type="transmembrane region" description="Helical" evidence="1">
    <location>
        <begin position="141"/>
        <end position="164"/>
    </location>
</feature>
<dbReference type="Pfam" id="PF11667">
    <property type="entry name" value="DUF3267"/>
    <property type="match status" value="1"/>
</dbReference>
<dbReference type="EMBL" id="VSSQ01002228">
    <property type="protein sequence ID" value="MPM14119.1"/>
    <property type="molecule type" value="Genomic_DNA"/>
</dbReference>
<accession>A0A644XDE6</accession>
<name>A0A644XDE6_9ZZZZ</name>
<keyword evidence="1" id="KW-0472">Membrane</keyword>
<organism evidence="2">
    <name type="scientific">bioreactor metagenome</name>
    <dbReference type="NCBI Taxonomy" id="1076179"/>
    <lineage>
        <taxon>unclassified sequences</taxon>
        <taxon>metagenomes</taxon>
        <taxon>ecological metagenomes</taxon>
    </lineage>
</organism>